<evidence type="ECO:0000259" key="3">
    <source>
        <dbReference type="Pfam" id="PF08666"/>
    </source>
</evidence>
<name>A0ABS5TR01_9ACTN</name>
<reference evidence="4 5" key="1">
    <citation type="submission" date="2021-05" db="EMBL/GenBank/DDBJ databases">
        <title>Kineosporia and Streptomyces sp. nov. two new marine actinobacteria isolated from Coral.</title>
        <authorList>
            <person name="Buangrab K."/>
            <person name="Sutthacheep M."/>
            <person name="Yeemin T."/>
            <person name="Harunari E."/>
            <person name="Igarashi Y."/>
            <person name="Kanchanasin P."/>
            <person name="Tanasupawat S."/>
            <person name="Phongsopitanun W."/>
        </authorList>
    </citation>
    <scope>NUCLEOTIDE SEQUENCE [LARGE SCALE GENOMIC DNA]</scope>
    <source>
        <strain evidence="4 5">J2-2</strain>
    </source>
</reference>
<feature type="domain" description="SAF" evidence="3">
    <location>
        <begin position="70"/>
        <end position="130"/>
    </location>
</feature>
<keyword evidence="2" id="KW-0812">Transmembrane</keyword>
<dbReference type="RefSeq" id="WP_214159774.1">
    <property type="nucleotide sequence ID" value="NZ_JAHBAY010000016.1"/>
</dbReference>
<dbReference type="InterPro" id="IPR013974">
    <property type="entry name" value="SAF"/>
</dbReference>
<evidence type="ECO:0000313" key="4">
    <source>
        <dbReference type="EMBL" id="MBT0773234.1"/>
    </source>
</evidence>
<comment type="caution">
    <text evidence="4">The sequence shown here is derived from an EMBL/GenBank/DDBJ whole genome shotgun (WGS) entry which is preliminary data.</text>
</comment>
<protein>
    <recommendedName>
        <fullName evidence="3">SAF domain-containing protein</fullName>
    </recommendedName>
</protein>
<accession>A0ABS5TR01</accession>
<feature type="transmembrane region" description="Helical" evidence="2">
    <location>
        <begin position="41"/>
        <end position="61"/>
    </location>
</feature>
<organism evidence="4 5">
    <name type="scientific">Kineosporia corallincola</name>
    <dbReference type="NCBI Taxonomy" id="2835133"/>
    <lineage>
        <taxon>Bacteria</taxon>
        <taxon>Bacillati</taxon>
        <taxon>Actinomycetota</taxon>
        <taxon>Actinomycetes</taxon>
        <taxon>Kineosporiales</taxon>
        <taxon>Kineosporiaceae</taxon>
        <taxon>Kineosporia</taxon>
    </lineage>
</organism>
<keyword evidence="5" id="KW-1185">Reference proteome</keyword>
<dbReference type="Pfam" id="PF08666">
    <property type="entry name" value="SAF"/>
    <property type="match status" value="1"/>
</dbReference>
<evidence type="ECO:0000256" key="2">
    <source>
        <dbReference type="SAM" id="Phobius"/>
    </source>
</evidence>
<dbReference type="EMBL" id="JAHBAY010000016">
    <property type="protein sequence ID" value="MBT0773234.1"/>
    <property type="molecule type" value="Genomic_DNA"/>
</dbReference>
<sequence>MTTADTVRAGASGAAQDGDRATATGAPGGAGSPVRTRRRPVLVAMSILFVVVGALLMAWLVTMLGDTQPVVGVRQNVARGEVIEESDLVVLDLAGAPGLDTVPGSRLSTLVGKRAAQDLSAGGVVTPGQVTDEVLPADGESVVGVSLTRGQLPATPLLAGDTVRVVFTPGQQDDVPRAQPQTVTATVVSPGVADDQGQVVVDVSVPQISAARLAAAVATGRVAVVLDSNN</sequence>
<feature type="region of interest" description="Disordered" evidence="1">
    <location>
        <begin position="1"/>
        <end position="35"/>
    </location>
</feature>
<proteinExistence type="predicted"/>
<evidence type="ECO:0000256" key="1">
    <source>
        <dbReference type="SAM" id="MobiDB-lite"/>
    </source>
</evidence>
<keyword evidence="2" id="KW-0472">Membrane</keyword>
<keyword evidence="2" id="KW-1133">Transmembrane helix</keyword>
<evidence type="ECO:0000313" key="5">
    <source>
        <dbReference type="Proteomes" id="UP001197247"/>
    </source>
</evidence>
<gene>
    <name evidence="4" type="ORF">KIH74_30095</name>
</gene>
<dbReference type="Proteomes" id="UP001197247">
    <property type="component" value="Unassembled WGS sequence"/>
</dbReference>